<dbReference type="Proteomes" id="UP000003577">
    <property type="component" value="Unassembled WGS sequence"/>
</dbReference>
<dbReference type="RefSeq" id="WP_004846623.1">
    <property type="nucleotide sequence ID" value="NZ_DS264356.1"/>
</dbReference>
<evidence type="ECO:0000256" key="1">
    <source>
        <dbReference type="SAM" id="Phobius"/>
    </source>
</evidence>
<comment type="caution">
    <text evidence="2">The sequence shown here is derived from an EMBL/GenBank/DDBJ whole genome shotgun (WGS) entry which is preliminary data.</text>
</comment>
<protein>
    <submittedName>
        <fullName evidence="2">Putative type IV conjugative transfer system protein TraL</fullName>
    </submittedName>
</protein>
<dbReference type="Pfam" id="PF12730">
    <property type="entry name" value="ABC2_membrane_4"/>
    <property type="match status" value="1"/>
</dbReference>
<gene>
    <name evidence="2" type="ORF">RUMTOR_00892</name>
</gene>
<dbReference type="PaxDb" id="411460-RUMTOR_00892"/>
<dbReference type="EMBL" id="AAVP02000002">
    <property type="protein sequence ID" value="EDK25089.1"/>
    <property type="molecule type" value="Genomic_DNA"/>
</dbReference>
<sequence>MSKLLSANFIRLKKDKFFWSGLVFMLAAGIFFPVMRYMDMRQTQTINRIDNGFFGCALFIGIVMAVFCSLFIGTEYSEGTIRNKIIIGQKRGTVYLSNFITCSLVSVVMCMAFFIPYLCIGIPLLGFFEMDIKIVLLFAVTVLMTAIVFSSIFTLISMLNNNKAVTAVICILTAFLFLIIGAQLHKMLSEPETNMALVMTDNGQEYQELPNPKFLDGGGRKTVQFFYDFLPGGQVVQCTSLETENLSLLPVYSLVIVVLTTSAGMFFFKKKELK</sequence>
<evidence type="ECO:0000313" key="3">
    <source>
        <dbReference type="Proteomes" id="UP000003577"/>
    </source>
</evidence>
<accession>A5KKY8</accession>
<keyword evidence="1" id="KW-0472">Membrane</keyword>
<evidence type="ECO:0000313" key="2">
    <source>
        <dbReference type="EMBL" id="EDK25089.1"/>
    </source>
</evidence>
<proteinExistence type="predicted"/>
<dbReference type="HOGENOM" id="CLU_087538_0_0_9"/>
<feature type="transmembrane region" description="Helical" evidence="1">
    <location>
        <begin position="95"/>
        <end position="128"/>
    </location>
</feature>
<reference evidence="2 3" key="2">
    <citation type="submission" date="2007-04" db="EMBL/GenBank/DDBJ databases">
        <title>Draft genome sequence of Ruminococcus torques (ATCC 27756).</title>
        <authorList>
            <person name="Sudarsanam P."/>
            <person name="Ley R."/>
            <person name="Guruge J."/>
            <person name="Turnbaugh P.J."/>
            <person name="Mahowald M."/>
            <person name="Liep D."/>
            <person name="Gordon J."/>
        </authorList>
    </citation>
    <scope>NUCLEOTIDE SEQUENCE [LARGE SCALE GENOMIC DNA]</scope>
    <source>
        <strain evidence="2 3">ATCC 27756</strain>
    </source>
</reference>
<dbReference type="GO" id="GO:0140359">
    <property type="term" value="F:ABC-type transporter activity"/>
    <property type="evidence" value="ECO:0007669"/>
    <property type="project" value="InterPro"/>
</dbReference>
<organism evidence="2 3">
    <name type="scientific">[Ruminococcus] torques ATCC 27756</name>
    <dbReference type="NCBI Taxonomy" id="411460"/>
    <lineage>
        <taxon>Bacteria</taxon>
        <taxon>Bacillati</taxon>
        <taxon>Bacillota</taxon>
        <taxon>Clostridia</taxon>
        <taxon>Lachnospirales</taxon>
        <taxon>Lachnospiraceae</taxon>
        <taxon>Mediterraneibacter</taxon>
    </lineage>
</organism>
<feature type="transmembrane region" description="Helical" evidence="1">
    <location>
        <begin position="164"/>
        <end position="185"/>
    </location>
</feature>
<reference evidence="2 3" key="1">
    <citation type="submission" date="2007-03" db="EMBL/GenBank/DDBJ databases">
        <authorList>
            <person name="Fulton L."/>
            <person name="Clifton S."/>
            <person name="Fulton B."/>
            <person name="Xu J."/>
            <person name="Minx P."/>
            <person name="Pepin K.H."/>
            <person name="Johnson M."/>
            <person name="Thiruvilangam P."/>
            <person name="Bhonagiri V."/>
            <person name="Nash W.E."/>
            <person name="Mardis E.R."/>
            <person name="Wilson R.K."/>
        </authorList>
    </citation>
    <scope>NUCLEOTIDE SEQUENCE [LARGE SCALE GENOMIC DNA]</scope>
    <source>
        <strain evidence="2 3">ATCC 27756</strain>
    </source>
</reference>
<name>A5KKY8_9FIRM</name>
<keyword evidence="1" id="KW-1133">Transmembrane helix</keyword>
<feature type="transmembrane region" description="Helical" evidence="1">
    <location>
        <begin position="249"/>
        <end position="268"/>
    </location>
</feature>
<feature type="transmembrane region" description="Helical" evidence="1">
    <location>
        <begin position="134"/>
        <end position="157"/>
    </location>
</feature>
<dbReference type="GO" id="GO:0005886">
    <property type="term" value="C:plasma membrane"/>
    <property type="evidence" value="ECO:0007669"/>
    <property type="project" value="UniProtKB-SubCell"/>
</dbReference>
<feature type="transmembrane region" description="Helical" evidence="1">
    <location>
        <begin position="52"/>
        <end position="74"/>
    </location>
</feature>
<feature type="transmembrane region" description="Helical" evidence="1">
    <location>
        <begin position="17"/>
        <end position="37"/>
    </location>
</feature>
<dbReference type="AlphaFoldDB" id="A5KKY8"/>
<keyword evidence="1" id="KW-0812">Transmembrane</keyword>